<dbReference type="EC" id="2.3.1.241" evidence="9"/>
<dbReference type="NCBIfam" id="TIGR02207">
    <property type="entry name" value="lipid_A_htrB"/>
    <property type="match status" value="1"/>
</dbReference>
<comment type="caution">
    <text evidence="9">Lacks conserved residue(s) required for the propagation of feature annotation.</text>
</comment>
<keyword evidence="7 9" id="KW-0472">Membrane</keyword>
<comment type="function">
    <text evidence="9">Catalyzes the transfer of an acyl chain from an acyl-[acyl-carrier-protein] (ACP) to a Kdo(2)-lipid IV(A) to form a Kdo(2)-(acyl)-lipid IV(A).</text>
</comment>
<dbReference type="PANTHER" id="PTHR30606">
    <property type="entry name" value="LIPID A BIOSYNTHESIS LAUROYL ACYLTRANSFERASE"/>
    <property type="match status" value="1"/>
</dbReference>
<proteinExistence type="inferred from homology"/>
<evidence type="ECO:0000256" key="7">
    <source>
        <dbReference type="ARBA" id="ARBA00023136"/>
    </source>
</evidence>
<evidence type="ECO:0000256" key="2">
    <source>
        <dbReference type="ARBA" id="ARBA00022519"/>
    </source>
</evidence>
<keyword evidence="3 9" id="KW-0808">Transferase</keyword>
<dbReference type="EMBL" id="SHBP01000005">
    <property type="protein sequence ID" value="RZO20284.1"/>
    <property type="molecule type" value="Genomic_DNA"/>
</dbReference>
<feature type="short sequence motif" description="HXXXXD motif" evidence="9">
    <location>
        <begin position="135"/>
        <end position="140"/>
    </location>
</feature>
<feature type="transmembrane region" description="Helical" evidence="9">
    <location>
        <begin position="87"/>
        <end position="104"/>
    </location>
</feature>
<evidence type="ECO:0000256" key="8">
    <source>
        <dbReference type="ARBA" id="ARBA00023315"/>
    </source>
</evidence>
<keyword evidence="5 9" id="KW-0448">Lipopolysaccharide biosynthesis</keyword>
<dbReference type="UniPathway" id="UPA00030"/>
<dbReference type="GO" id="GO:0036104">
    <property type="term" value="P:Kdo2-lipid A biosynthetic process"/>
    <property type="evidence" value="ECO:0007669"/>
    <property type="project" value="UniProtKB-UniRule"/>
</dbReference>
<reference evidence="10 11" key="1">
    <citation type="submission" date="2019-02" db="EMBL/GenBank/DDBJ databases">
        <title>Prokaryotic population dynamics and viral predation in marine succession experiment using metagenomics: the confinement effect.</title>
        <authorList>
            <person name="Haro-Moreno J.M."/>
            <person name="Rodriguez-Valera F."/>
            <person name="Lopez-Perez M."/>
        </authorList>
    </citation>
    <scope>NUCLEOTIDE SEQUENCE [LARGE SCALE GENOMIC DNA]</scope>
    <source>
        <strain evidence="10">MED-G170</strain>
    </source>
</reference>
<evidence type="ECO:0000256" key="9">
    <source>
        <dbReference type="HAMAP-Rule" id="MF_01942"/>
    </source>
</evidence>
<comment type="pathway">
    <text evidence="9">Bacterial outer membrane biogenesis; lipopolysaccharide biosynthesis.</text>
</comment>
<dbReference type="UniPathway" id="UPA00360">
    <property type="reaction ID" value="UER00485"/>
</dbReference>
<evidence type="ECO:0000256" key="6">
    <source>
        <dbReference type="ARBA" id="ARBA00022989"/>
    </source>
</evidence>
<feature type="transmembrane region" description="Helical" evidence="9">
    <location>
        <begin position="21"/>
        <end position="53"/>
    </location>
</feature>
<comment type="subcellular location">
    <subcellularLocation>
        <location evidence="9">Cell inner membrane</location>
        <topology evidence="9">Single-pass membrane protein</topology>
    </subcellularLocation>
</comment>
<dbReference type="AlphaFoldDB" id="A0A520MGE1"/>
<dbReference type="HAMAP" id="MF_01942">
    <property type="entry name" value="Lipid_A_LpxL_LpxP"/>
    <property type="match status" value="1"/>
</dbReference>
<accession>A0A520MGE1</accession>
<protein>
    <recommendedName>
        <fullName evidence="9">Lipid A biosynthesis acyltransferase</fullName>
        <ecNumber evidence="9">2.3.1.241</ecNumber>
    </recommendedName>
    <alternativeName>
        <fullName evidence="9">Kdo(2)-lipid IV(A) acyltransferase</fullName>
    </alternativeName>
</protein>
<sequence length="319" mass="35962">MTDKASKGTKFRAELLHPRHWLLWLGLGLWRLITMLPFSVLVLLGTGIGLLVFRFPSSRKRIAQKNIEVCFPNLSSNEQHALLRKNFINMGIAIMEVGMAWWWSKRRLKKLISYDGLEHLTSVPDGQGTMLLGIHFTTLEVGGAAVAMATQMDGMYRAHGNPVYDYVQACGRISKGSGDTMVFERRDVRGSMRALKNGRTLWYGPDQDYGLVQGLFAPFFGVQAATVYATARFAEKTGAAVVPFTHIRLPGSRGYKVTIYPQLKSFPVGDDLIDATRINQLIEKFILVQPDQYLWAHRRFKNRPDGEADIYDFDGVQSD</sequence>
<dbReference type="Pfam" id="PF03279">
    <property type="entry name" value="Lip_A_acyltrans"/>
    <property type="match status" value="1"/>
</dbReference>
<dbReference type="CDD" id="cd07984">
    <property type="entry name" value="LPLAT_LABLAT-like"/>
    <property type="match status" value="1"/>
</dbReference>
<name>A0A520MGE1_9GAMM</name>
<dbReference type="PANTHER" id="PTHR30606:SF9">
    <property type="entry name" value="LIPID A BIOSYNTHESIS LAUROYLTRANSFERASE"/>
    <property type="match status" value="1"/>
</dbReference>
<keyword evidence="8 9" id="KW-0012">Acyltransferase</keyword>
<comment type="pathway">
    <text evidence="9">Glycolipid biosynthesis; KDO(2)-lipid A biosynthesis; KDO(2)-lipid A from CMP-3-deoxy-D-manno-octulosonate and lipid IV(A): step 3/4.</text>
</comment>
<keyword evidence="2 9" id="KW-0997">Cell inner membrane</keyword>
<dbReference type="PIRSF" id="PIRSF026649">
    <property type="entry name" value="MsbB"/>
    <property type="match status" value="1"/>
</dbReference>
<evidence type="ECO:0000256" key="4">
    <source>
        <dbReference type="ARBA" id="ARBA00022692"/>
    </source>
</evidence>
<comment type="catalytic activity">
    <reaction evidence="9">
        <text>an alpha-Kdo-(2-&gt;4)-alpha-Kdo-(2-&gt;6)-lipid IVA + a fatty acyl-[ACP] = an alpha-Kdo-(2-&gt;4)-alpha-Kdo-(2-&gt;6)-(acyl)-lipid IVA + holo-[ACP]</text>
        <dbReference type="Rhea" id="RHEA:69396"/>
        <dbReference type="Rhea" id="RHEA-COMP:9685"/>
        <dbReference type="Rhea" id="RHEA-COMP:14125"/>
        <dbReference type="ChEBI" id="CHEBI:64479"/>
        <dbReference type="ChEBI" id="CHEBI:138651"/>
        <dbReference type="ChEBI" id="CHEBI:176429"/>
        <dbReference type="ChEBI" id="CHEBI:176430"/>
        <dbReference type="EC" id="2.3.1.241"/>
    </reaction>
</comment>
<dbReference type="GO" id="GO:0009245">
    <property type="term" value="P:lipid A biosynthetic process"/>
    <property type="evidence" value="ECO:0007669"/>
    <property type="project" value="InterPro"/>
</dbReference>
<dbReference type="InterPro" id="IPR004960">
    <property type="entry name" value="LipA_acyltrans"/>
</dbReference>
<dbReference type="GO" id="GO:0008913">
    <property type="term" value="F:Kdo2-lipid IVA acyltransferase activity"/>
    <property type="evidence" value="ECO:0007669"/>
    <property type="project" value="UniProtKB-EC"/>
</dbReference>
<comment type="caution">
    <text evidence="10">The sequence shown here is derived from an EMBL/GenBank/DDBJ whole genome shotgun (WGS) entry which is preliminary data.</text>
</comment>
<gene>
    <name evidence="9 10" type="primary">lpxL</name>
    <name evidence="10" type="ORF">EVB03_05045</name>
</gene>
<evidence type="ECO:0000256" key="1">
    <source>
        <dbReference type="ARBA" id="ARBA00022475"/>
    </source>
</evidence>
<dbReference type="InterPro" id="IPR011920">
    <property type="entry name" value="Lipid_A_LpxL_LpxP"/>
</dbReference>
<keyword evidence="6 9" id="KW-1133">Transmembrane helix</keyword>
<dbReference type="GO" id="GO:0005886">
    <property type="term" value="C:plasma membrane"/>
    <property type="evidence" value="ECO:0007669"/>
    <property type="project" value="UniProtKB-SubCell"/>
</dbReference>
<evidence type="ECO:0000313" key="10">
    <source>
        <dbReference type="EMBL" id="RZO20284.1"/>
    </source>
</evidence>
<evidence type="ECO:0000256" key="3">
    <source>
        <dbReference type="ARBA" id="ARBA00022679"/>
    </source>
</evidence>
<evidence type="ECO:0000313" key="11">
    <source>
        <dbReference type="Proteomes" id="UP000315889"/>
    </source>
</evidence>
<organism evidence="10 11">
    <name type="scientific">SAR92 clade bacterium</name>
    <dbReference type="NCBI Taxonomy" id="2315479"/>
    <lineage>
        <taxon>Bacteria</taxon>
        <taxon>Pseudomonadati</taxon>
        <taxon>Pseudomonadota</taxon>
        <taxon>Gammaproteobacteria</taxon>
        <taxon>Cellvibrionales</taxon>
        <taxon>Porticoccaceae</taxon>
        <taxon>SAR92 clade</taxon>
    </lineage>
</organism>
<comment type="similarity">
    <text evidence="9">Belongs to the LpxL/LpxM/LpxP family.</text>
</comment>
<dbReference type="GO" id="GO:0009103">
    <property type="term" value="P:lipopolysaccharide biosynthetic process"/>
    <property type="evidence" value="ECO:0007669"/>
    <property type="project" value="UniProtKB-UniRule"/>
</dbReference>
<dbReference type="Proteomes" id="UP000315889">
    <property type="component" value="Unassembled WGS sequence"/>
</dbReference>
<evidence type="ECO:0000256" key="5">
    <source>
        <dbReference type="ARBA" id="ARBA00022985"/>
    </source>
</evidence>
<keyword evidence="4 9" id="KW-0812">Transmembrane</keyword>
<keyword evidence="1 9" id="KW-1003">Cell membrane</keyword>